<name>A0A5J4WEN9_9EUKA</name>
<proteinExistence type="predicted"/>
<evidence type="ECO:0000313" key="1">
    <source>
        <dbReference type="EMBL" id="KAA6393434.1"/>
    </source>
</evidence>
<accession>A0A5J4WEN9</accession>
<gene>
    <name evidence="1" type="ORF">EZS28_011037</name>
</gene>
<dbReference type="EMBL" id="SNRW01002231">
    <property type="protein sequence ID" value="KAA6393434.1"/>
    <property type="molecule type" value="Genomic_DNA"/>
</dbReference>
<comment type="caution">
    <text evidence="1">The sequence shown here is derived from an EMBL/GenBank/DDBJ whole genome shotgun (WGS) entry which is preliminary data.</text>
</comment>
<protein>
    <submittedName>
        <fullName evidence="1">Uncharacterized protein</fullName>
    </submittedName>
</protein>
<sequence>MKSSPFRCELRLSQYYVLTTPLMIAADATDKRDNYARTPLDLSVFSSMWNKRLRCIVQSDLLFADWSLALEHMAVNIFKILAVHH</sequence>
<dbReference type="AlphaFoldDB" id="A0A5J4WEN9"/>
<evidence type="ECO:0000313" key="2">
    <source>
        <dbReference type="Proteomes" id="UP000324800"/>
    </source>
</evidence>
<reference evidence="1 2" key="1">
    <citation type="submission" date="2019-03" db="EMBL/GenBank/DDBJ databases">
        <title>Single cell metagenomics reveals metabolic interactions within the superorganism composed of flagellate Streblomastix strix and complex community of Bacteroidetes bacteria on its surface.</title>
        <authorList>
            <person name="Treitli S.C."/>
            <person name="Kolisko M."/>
            <person name="Husnik F."/>
            <person name="Keeling P."/>
            <person name="Hampl V."/>
        </authorList>
    </citation>
    <scope>NUCLEOTIDE SEQUENCE [LARGE SCALE GENOMIC DNA]</scope>
    <source>
        <strain evidence="1">ST1C</strain>
    </source>
</reference>
<dbReference type="Proteomes" id="UP000324800">
    <property type="component" value="Unassembled WGS sequence"/>
</dbReference>
<organism evidence="1 2">
    <name type="scientific">Streblomastix strix</name>
    <dbReference type="NCBI Taxonomy" id="222440"/>
    <lineage>
        <taxon>Eukaryota</taxon>
        <taxon>Metamonada</taxon>
        <taxon>Preaxostyla</taxon>
        <taxon>Oxymonadida</taxon>
        <taxon>Streblomastigidae</taxon>
        <taxon>Streblomastix</taxon>
    </lineage>
</organism>